<evidence type="ECO:0000256" key="1">
    <source>
        <dbReference type="ARBA" id="ARBA00022729"/>
    </source>
</evidence>
<gene>
    <name evidence="3" type="ORF">SAMN05444280_1477</name>
</gene>
<name>A0A1M6NVW2_9BACT</name>
<dbReference type="SUPFAM" id="SSF52129">
    <property type="entry name" value="Caspase-like"/>
    <property type="match status" value="1"/>
</dbReference>
<keyword evidence="4" id="KW-1185">Reference proteome</keyword>
<dbReference type="InterPro" id="IPR029031">
    <property type="entry name" value="Gingipain_N_sf"/>
</dbReference>
<dbReference type="Gene3D" id="3.40.50.1460">
    <property type="match status" value="1"/>
</dbReference>
<dbReference type="InterPro" id="IPR026444">
    <property type="entry name" value="Secre_tail"/>
</dbReference>
<dbReference type="GO" id="GO:0006508">
    <property type="term" value="P:proteolysis"/>
    <property type="evidence" value="ECO:0007669"/>
    <property type="project" value="InterPro"/>
</dbReference>
<dbReference type="Gene3D" id="3.40.50.10390">
    <property type="entry name" value="Gingipain r, domain 1"/>
    <property type="match status" value="1"/>
</dbReference>
<evidence type="ECO:0000313" key="3">
    <source>
        <dbReference type="EMBL" id="SHJ99754.1"/>
    </source>
</evidence>
<feature type="domain" description="Gingipain" evidence="2">
    <location>
        <begin position="531"/>
        <end position="891"/>
    </location>
</feature>
<organism evidence="3 4">
    <name type="scientific">Tangfeifania diversioriginum</name>
    <dbReference type="NCBI Taxonomy" id="1168035"/>
    <lineage>
        <taxon>Bacteria</taxon>
        <taxon>Pseudomonadati</taxon>
        <taxon>Bacteroidota</taxon>
        <taxon>Bacteroidia</taxon>
        <taxon>Marinilabiliales</taxon>
        <taxon>Prolixibacteraceae</taxon>
        <taxon>Tangfeifania</taxon>
    </lineage>
</organism>
<keyword evidence="1" id="KW-0732">Signal</keyword>
<dbReference type="NCBIfam" id="TIGR04183">
    <property type="entry name" value="Por_Secre_tail"/>
    <property type="match status" value="1"/>
</dbReference>
<dbReference type="STRING" id="1168035.SAMN05444280_1477"/>
<reference evidence="3 4" key="1">
    <citation type="submission" date="2016-11" db="EMBL/GenBank/DDBJ databases">
        <authorList>
            <person name="Jaros S."/>
            <person name="Januszkiewicz K."/>
            <person name="Wedrychowicz H."/>
        </authorList>
    </citation>
    <scope>NUCLEOTIDE SEQUENCE [LARGE SCALE GENOMIC DNA]</scope>
    <source>
        <strain evidence="3 4">DSM 27063</strain>
    </source>
</reference>
<proteinExistence type="predicted"/>
<dbReference type="OrthoDB" id="9809780at2"/>
<sequence length="1250" mass="138680">MKKVFFLLLIIVLGFTSNDVRVEIITLNWQIINDPELKEAAGLDYTFENAAYPEAPQNMLPVFTRSYPLTGALQDFRFVIENPVFREIESENLSSSIPFPDELVISTSKLKSGDSHRIEIQVPAAIKREGKILLLKEFQLKKIPVKLKSAAADVTFNWKDQSVLNSGNWLKISTSGKGIYTIPYATLDEWGFPNPAQVKVFGAGGTILSENPGNITYDDLPQVAIWHGQNNGADCLFFFAPGTTKWSPDEQNEQFIHEINHYSNRGYFFLTESAGTPKNIESQTPPEGEITHSITSFDGYDLHELEKYNLLSGGSGKQWFGDKFINGTTKNISFGLNNLDQSAEVSLRIIAAARSSAASGMPVSVNQTDLGELSFSRVNTSDATSVYANQREERYSFPAPNGDQLNTTVKYFGNASNAEAWLDFIEINYRQKLKFNDNVLFFRDLASAGNGNVLAFKIETDTPNLKVWDVTDIFNVKEIPLQVSNNKATGKTGIDKLHEFAAFNPDGTFPEPELVGEVENQNLHGLETPEFLIVSHPAFFNTATELADFHRSYDEMSVEVVSSDKIYNEFSSGNKSATGIRNFIKMFYDRGEGLKYVLLFGDGSYDNRNIKGSSNNFIPTFQSENSLSPVASFVTDDYFVILDDDETVYNGAVDLGIGRIPASTNYQAQLVMNKIYNYYSSAALGSWRNVVCFIADDEDGTLHMSDSEKLADIINEKHREFITDKVYFDAYPQVTGPGGESYPRVTEAINERVKNGVLVLNYVGHANERFMADEKVLDISHINSWSNANTLPIFVTATCEFSRFDSDETSAGEYVLLNPNGGGIGLFSTTRLVFAYSNFLLSRSFYNHVFEKDENGEHYRMGDIMRLAKINTINTTNKRNFSLLADPALKLSFPKYKVVTSTINGHEASSIEADTLGALQNVTITGYIADESGNKFEDFSGEIVPTVFDKEVVMETLGNAGETPMEFKVQENVIYRGLTEVQNGEFTFSFVIPKDISYNLGEGKIIYYAHNNEVDAHGAFENFYIGGPGSQITDNEGPEIKLYLDSPDFEPGDKVSKNPTLFAQLSDENGINTAGTGIGHDITAVIDNDYSNAIVLNSFYQTNPGDHTSGTVTYGLRNLSVGEHTLTLKAWDVANNSSEAEIDFYVSGNFVISEVSNYPNPVSDYTYFTFEHNQAGATLEAVFEIFDQNGRRVDYYTTQVGSNGTNTNPVRWDLNETGLSPASGIYILKVTAQNNDGVIASRSGKMVIGH</sequence>
<dbReference type="CDD" id="cd02258">
    <property type="entry name" value="Peptidase_C25_N"/>
    <property type="match status" value="1"/>
</dbReference>
<protein>
    <submittedName>
        <fullName evidence="3">Por secretion system C-terminal sorting domain-containing protein</fullName>
    </submittedName>
</protein>
<dbReference type="Pfam" id="PF01364">
    <property type="entry name" value="Peptidase_C25"/>
    <property type="match status" value="1"/>
</dbReference>
<dbReference type="InterPro" id="IPR001769">
    <property type="entry name" value="Gingipain"/>
</dbReference>
<evidence type="ECO:0000259" key="2">
    <source>
        <dbReference type="Pfam" id="PF01364"/>
    </source>
</evidence>
<dbReference type="RefSeq" id="WP_073173741.1">
    <property type="nucleotide sequence ID" value="NZ_FQZE01000047.1"/>
</dbReference>
<dbReference type="Proteomes" id="UP000184050">
    <property type="component" value="Unassembled WGS sequence"/>
</dbReference>
<evidence type="ECO:0000313" key="4">
    <source>
        <dbReference type="Proteomes" id="UP000184050"/>
    </source>
</evidence>
<dbReference type="InterPro" id="IPR029030">
    <property type="entry name" value="Caspase-like_dom_sf"/>
</dbReference>
<dbReference type="GO" id="GO:0008234">
    <property type="term" value="F:cysteine-type peptidase activity"/>
    <property type="evidence" value="ECO:0007669"/>
    <property type="project" value="InterPro"/>
</dbReference>
<dbReference type="AlphaFoldDB" id="A0A1M6NVW2"/>
<dbReference type="EMBL" id="FQZE01000047">
    <property type="protein sequence ID" value="SHJ99754.1"/>
    <property type="molecule type" value="Genomic_DNA"/>
</dbReference>
<accession>A0A1M6NVW2</accession>
<dbReference type="NCBIfam" id="NF033707">
    <property type="entry name" value="T9SS_sortase"/>
    <property type="match status" value="1"/>
</dbReference>